<proteinExistence type="predicted"/>
<reference evidence="2 3" key="1">
    <citation type="submission" date="2018-09" db="EMBL/GenBank/DDBJ databases">
        <title>Profundibacter amoris BAR1 gen. nov., sp. nov., a new member of the Roseobacter clade isolated at Lokis Castle Vent Field on the Arctic Mid-Oceanic Ridge.</title>
        <authorList>
            <person name="Le Moine Bauer S."/>
            <person name="Sjoeberg A.G."/>
            <person name="L'Haridon S."/>
            <person name="Stokke R."/>
            <person name="Roalkvam I."/>
            <person name="Steen I.H."/>
            <person name="Dahle H."/>
        </authorList>
    </citation>
    <scope>NUCLEOTIDE SEQUENCE [LARGE SCALE GENOMIC DNA]</scope>
    <source>
        <strain evidence="2 3">BAR1</strain>
    </source>
</reference>
<evidence type="ECO:0008006" key="4">
    <source>
        <dbReference type="Google" id="ProtNLM"/>
    </source>
</evidence>
<name>A0A347UIL1_9RHOB</name>
<dbReference type="RefSeq" id="WP_118943343.1">
    <property type="nucleotide sequence ID" value="NZ_CP032125.1"/>
</dbReference>
<keyword evidence="3" id="KW-1185">Reference proteome</keyword>
<keyword evidence="1" id="KW-0732">Signal</keyword>
<evidence type="ECO:0000313" key="2">
    <source>
        <dbReference type="EMBL" id="AXX98689.1"/>
    </source>
</evidence>
<dbReference type="KEGG" id="pamo:BAR1_12620"/>
<feature type="chain" id="PRO_5016873091" description="DUF4412 domain-containing protein" evidence="1">
    <location>
        <begin position="26"/>
        <end position="258"/>
    </location>
</feature>
<dbReference type="EMBL" id="CP032125">
    <property type="protein sequence ID" value="AXX98689.1"/>
    <property type="molecule type" value="Genomic_DNA"/>
</dbReference>
<feature type="signal peptide" evidence="1">
    <location>
        <begin position="1"/>
        <end position="25"/>
    </location>
</feature>
<gene>
    <name evidence="2" type="ORF">BAR1_12620</name>
</gene>
<dbReference type="Proteomes" id="UP000261704">
    <property type="component" value="Chromosome"/>
</dbReference>
<organism evidence="2 3">
    <name type="scientific">Profundibacter amoris</name>
    <dbReference type="NCBI Taxonomy" id="2171755"/>
    <lineage>
        <taxon>Bacteria</taxon>
        <taxon>Pseudomonadati</taxon>
        <taxon>Pseudomonadota</taxon>
        <taxon>Alphaproteobacteria</taxon>
        <taxon>Rhodobacterales</taxon>
        <taxon>Paracoccaceae</taxon>
        <taxon>Profundibacter</taxon>
    </lineage>
</organism>
<sequence length="258" mass="28324">MSKHSIICTAFTVFALLASATALFAQSVQAPTASAPKSYSATAIHALPNQPETTGKIVKSGQNLRLEFQQNGKPVIQILRPADGLMFVLDPIAKTYIEIRGPAVPATATEGYTSPCPDQPPLARCERTGKDTVSGISVERWELAARPDDPSLVILWDSTRRRALRQEFPDGRVMAMAFKAMEDVDGRKTEHWTIQVTAPDQPANTGSWWFDPELRVVVREDMPGGEIRRLENIETGPVDPAAFMVPQGWTRQDTPTGN</sequence>
<evidence type="ECO:0000313" key="3">
    <source>
        <dbReference type="Proteomes" id="UP000261704"/>
    </source>
</evidence>
<dbReference type="AlphaFoldDB" id="A0A347UIL1"/>
<accession>A0A347UIL1</accession>
<evidence type="ECO:0000256" key="1">
    <source>
        <dbReference type="SAM" id="SignalP"/>
    </source>
</evidence>
<dbReference type="OrthoDB" id="8479446at2"/>
<protein>
    <recommendedName>
        <fullName evidence="4">DUF4412 domain-containing protein</fullName>
    </recommendedName>
</protein>